<accession>A0A2Y9KG86</accession>
<keyword evidence="7 10" id="KW-0067">ATP-binding</keyword>
<evidence type="ECO:0000256" key="8">
    <source>
        <dbReference type="ARBA" id="ARBA00047899"/>
    </source>
</evidence>
<feature type="compositionally biased region" description="Polar residues" evidence="11">
    <location>
        <begin position="742"/>
        <end position="753"/>
    </location>
</feature>
<dbReference type="Gene3D" id="1.10.510.10">
    <property type="entry name" value="Transferase(Phosphotransferase) domain 1"/>
    <property type="match status" value="1"/>
</dbReference>
<evidence type="ECO:0000256" key="5">
    <source>
        <dbReference type="ARBA" id="ARBA00022741"/>
    </source>
</evidence>
<dbReference type="EC" id="2.7.11.1" evidence="2"/>
<comment type="catalytic activity">
    <reaction evidence="9">
        <text>L-seryl-[protein] + ATP = O-phospho-L-seryl-[protein] + ADP + H(+)</text>
        <dbReference type="Rhea" id="RHEA:17989"/>
        <dbReference type="Rhea" id="RHEA-COMP:9863"/>
        <dbReference type="Rhea" id="RHEA-COMP:11604"/>
        <dbReference type="ChEBI" id="CHEBI:15378"/>
        <dbReference type="ChEBI" id="CHEBI:29999"/>
        <dbReference type="ChEBI" id="CHEBI:30616"/>
        <dbReference type="ChEBI" id="CHEBI:83421"/>
        <dbReference type="ChEBI" id="CHEBI:456216"/>
        <dbReference type="EC" id="2.7.11.1"/>
    </reaction>
</comment>
<evidence type="ECO:0000256" key="9">
    <source>
        <dbReference type="ARBA" id="ARBA00048679"/>
    </source>
</evidence>
<keyword evidence="14" id="KW-1185">Reference proteome</keyword>
<feature type="region of interest" description="Disordered" evidence="11">
    <location>
        <begin position="306"/>
        <end position="349"/>
    </location>
</feature>
<feature type="compositionally biased region" description="Acidic residues" evidence="11">
    <location>
        <begin position="716"/>
        <end position="731"/>
    </location>
</feature>
<dbReference type="PANTHER" id="PTHR47096">
    <property type="entry name" value="MISSHAPEN LIKE KINASE 1"/>
    <property type="match status" value="1"/>
</dbReference>
<dbReference type="InterPro" id="IPR008271">
    <property type="entry name" value="Ser/Thr_kinase_AS"/>
</dbReference>
<evidence type="ECO:0000256" key="6">
    <source>
        <dbReference type="ARBA" id="ARBA00022777"/>
    </source>
</evidence>
<dbReference type="PANTHER" id="PTHR47096:SF1">
    <property type="entry name" value="MISSHAPEN LIKE KINASE 1"/>
    <property type="match status" value="1"/>
</dbReference>
<evidence type="ECO:0000256" key="1">
    <source>
        <dbReference type="ARBA" id="ARBA00008874"/>
    </source>
</evidence>
<dbReference type="InterPro" id="IPR017441">
    <property type="entry name" value="Protein_kinase_ATP_BS"/>
</dbReference>
<dbReference type="InterPro" id="IPR051700">
    <property type="entry name" value="STE20_Ser-Thr_kinase"/>
</dbReference>
<feature type="region of interest" description="Disordered" evidence="11">
    <location>
        <begin position="528"/>
        <end position="795"/>
    </location>
</feature>
<evidence type="ECO:0000256" key="11">
    <source>
        <dbReference type="SAM" id="MobiDB-lite"/>
    </source>
</evidence>
<feature type="compositionally biased region" description="Acidic residues" evidence="11">
    <location>
        <begin position="317"/>
        <end position="338"/>
    </location>
</feature>
<dbReference type="SMART" id="SM00036">
    <property type="entry name" value="CNH"/>
    <property type="match status" value="1"/>
</dbReference>
<dbReference type="GO" id="GO:0005524">
    <property type="term" value="F:ATP binding"/>
    <property type="evidence" value="ECO:0007669"/>
    <property type="project" value="UniProtKB-UniRule"/>
</dbReference>
<evidence type="ECO:0000259" key="13">
    <source>
        <dbReference type="PROSITE" id="PS50219"/>
    </source>
</evidence>
<dbReference type="AlphaFoldDB" id="A0A2Y9KG86"/>
<evidence type="ECO:0000256" key="10">
    <source>
        <dbReference type="PROSITE-ProRule" id="PRU10141"/>
    </source>
</evidence>
<reference evidence="15" key="1">
    <citation type="submission" date="2025-08" db="UniProtKB">
        <authorList>
            <consortium name="RefSeq"/>
        </authorList>
    </citation>
    <scope>IDENTIFICATION</scope>
    <source>
        <tissue evidence="15">Blood</tissue>
    </source>
</reference>
<name>A0A2Y9KG86_ENHLU</name>
<evidence type="ECO:0000313" key="14">
    <source>
        <dbReference type="Proteomes" id="UP000248482"/>
    </source>
</evidence>
<dbReference type="GeneID" id="111155964"/>
<dbReference type="PROSITE" id="PS50219">
    <property type="entry name" value="CNH"/>
    <property type="match status" value="1"/>
</dbReference>
<sequence length="1247" mass="142833">MANDSPAKSLVDIDLSSLRDPAGIFELVEVVGNGTYGQVYKGRHVKTGQLAAIKVMDVTEDEEEEIKLEINMLKKYSHHRNIATYYGAFIKKSPPGHDDQLWLVMEFCGAGSITDLVKNTKGNTLKEDWIAYISREILRGLAHLHIHHVIHRDIKGQNVLLTENAEVKLVDFGVSAQLDRTVGRRNTFIGTPYWMAPEVIACDENPDATYDYRSDLWSCGITAIEMAEGAPPLCDMHPMRALFLIPRNPPPRLKSKKWSKKFFSFIEGCLVKNYMQRPSTEQLLKHPFIRDQPNERQVRIQLKDHIDRTRKKRGEKDETEYEYSGSEEEEEEVPEQEGEPSSIVNVPGESTLRRDFLRLQQENKERSEALRRQQLLQEQQLREQEEYKRQLLAERQKRIEQQKEQRRRLEEQQRREREARRQQEREQRRREQEEKRRLEELERRRKEEEERRRAEEEKRRVEREQEYIRRQLEEEQRHLEILQQQLLQEQAMLLECRWREMEEHRQAERLQRQLQQEQAYLLSLQHDHRRPHPQQQQPPQQERSKPSYHVPEPKSHYEPADRAREVPVRTTSRSPVLSRRDSPLQGSGQQNSQAGQRNSTSSIEPRLLWERVEKLVPRPGSGSSSGSSNSGSQPGSHPGSQSGSGERFRVRSSSKSEGSPSQRLENAVKKPEEKKEVFRPLKPADLTALAKELRAVEDVRPPHKVTDYSSSSEESGTTDEEDDDVEQEGAEEATSGPEDTRAASSLNLSNGETESVKTMIVHDDVESEPAMTPSKEGTLIVRQSTVDQKRASHHESNGFAGRIHLLPDLLQQSHSSSTSSTSSSPSSSQPTPTMSPQTPQDKLTTNETQSASSTLQKHKSSSSFTPFIDPRLLQISPSSGTTVTSVVGFSCDGMRPEAIRQDPTRKGSVVNVNPTNTRPQSDTPEIRKYKKRFNSEILCAALWGVNLLVGTESGLMLLDRSGQGKVYPLINRRRFQQMDVLEGLNVLVTISGKKDKLRVYYLSWLRNKILHNDPEVEKKQGWTTVGDLEGCVHYKVVKYERIKFLVIALKSSVEVYAWAPKPYHKFMAFKSFGELVHKPLLVDLTVEEGQRLKVIYGSCAGFHAVDVDSGSVYDIYLPTHIQCSIKPHAIIILPNTDGMELLVCYEDEGVYVNTYGRITKDVVLQWGEMPTSVAYIRSNQTMGWGEKAIEIRSVETGHLDGVFMHKRAQRLKFLCERNDKVFFASVRSGGSSQVYFMTLGRTSLLSW</sequence>
<dbReference type="RefSeq" id="XP_022372158.1">
    <property type="nucleotide sequence ID" value="XM_022516450.1"/>
</dbReference>
<keyword evidence="5 10" id="KW-0547">Nucleotide-binding</keyword>
<feature type="binding site" evidence="10">
    <location>
        <position position="54"/>
    </location>
    <ligand>
        <name>ATP</name>
        <dbReference type="ChEBI" id="CHEBI:30616"/>
    </ligand>
</feature>
<feature type="compositionally biased region" description="Low complexity" evidence="11">
    <location>
        <begin position="585"/>
        <end position="599"/>
    </location>
</feature>
<feature type="compositionally biased region" description="Basic and acidic residues" evidence="11">
    <location>
        <begin position="607"/>
        <end position="616"/>
    </location>
</feature>
<feature type="compositionally biased region" description="Low complexity" evidence="11">
    <location>
        <begin position="811"/>
        <end position="840"/>
    </location>
</feature>
<organism evidence="14 15">
    <name type="scientific">Enhydra lutris kenyoni</name>
    <name type="common">northern sea otter</name>
    <dbReference type="NCBI Taxonomy" id="391180"/>
    <lineage>
        <taxon>Eukaryota</taxon>
        <taxon>Metazoa</taxon>
        <taxon>Chordata</taxon>
        <taxon>Craniata</taxon>
        <taxon>Vertebrata</taxon>
        <taxon>Euteleostomi</taxon>
        <taxon>Mammalia</taxon>
        <taxon>Eutheria</taxon>
        <taxon>Laurasiatheria</taxon>
        <taxon>Carnivora</taxon>
        <taxon>Caniformia</taxon>
        <taxon>Musteloidea</taxon>
        <taxon>Mustelidae</taxon>
        <taxon>Lutrinae</taxon>
        <taxon>Enhydra</taxon>
    </lineage>
</organism>
<evidence type="ECO:0000256" key="2">
    <source>
        <dbReference type="ARBA" id="ARBA00012513"/>
    </source>
</evidence>
<protein>
    <recommendedName>
        <fullName evidence="2">non-specific serine/threonine protein kinase</fullName>
        <ecNumber evidence="2">2.7.11.1</ecNumber>
    </recommendedName>
</protein>
<dbReference type="InterPro" id="IPR000719">
    <property type="entry name" value="Prot_kinase_dom"/>
</dbReference>
<comment type="catalytic activity">
    <reaction evidence="8">
        <text>L-threonyl-[protein] + ATP = O-phospho-L-threonyl-[protein] + ADP + H(+)</text>
        <dbReference type="Rhea" id="RHEA:46608"/>
        <dbReference type="Rhea" id="RHEA-COMP:11060"/>
        <dbReference type="Rhea" id="RHEA-COMP:11605"/>
        <dbReference type="ChEBI" id="CHEBI:15378"/>
        <dbReference type="ChEBI" id="CHEBI:30013"/>
        <dbReference type="ChEBI" id="CHEBI:30616"/>
        <dbReference type="ChEBI" id="CHEBI:61977"/>
        <dbReference type="ChEBI" id="CHEBI:456216"/>
        <dbReference type="EC" id="2.7.11.1"/>
    </reaction>
</comment>
<keyword evidence="6 15" id="KW-0418">Kinase</keyword>
<dbReference type="GO" id="GO:0004674">
    <property type="term" value="F:protein serine/threonine kinase activity"/>
    <property type="evidence" value="ECO:0007669"/>
    <property type="project" value="UniProtKB-KW"/>
</dbReference>
<evidence type="ECO:0000313" key="15">
    <source>
        <dbReference type="RefSeq" id="XP_022372158.1"/>
    </source>
</evidence>
<feature type="region of interest" description="Disordered" evidence="11">
    <location>
        <begin position="421"/>
        <end position="462"/>
    </location>
</feature>
<keyword evidence="3" id="KW-0723">Serine/threonine-protein kinase</keyword>
<dbReference type="PROSITE" id="PS50011">
    <property type="entry name" value="PROTEIN_KINASE_DOM"/>
    <property type="match status" value="1"/>
</dbReference>
<gene>
    <name evidence="15" type="primary">LOC111155964</name>
</gene>
<dbReference type="FunFam" id="1.10.510.10:FF:000003">
    <property type="entry name" value="TRAF2 and NCK-interacting protein kinase isoform 4"/>
    <property type="match status" value="1"/>
</dbReference>
<proteinExistence type="inferred from homology"/>
<dbReference type="Proteomes" id="UP000248482">
    <property type="component" value="Unplaced"/>
</dbReference>
<dbReference type="SMART" id="SM00220">
    <property type="entry name" value="S_TKc"/>
    <property type="match status" value="1"/>
</dbReference>
<feature type="compositionally biased region" description="Low complexity" evidence="11">
    <location>
        <begin position="619"/>
        <end position="645"/>
    </location>
</feature>
<feature type="compositionally biased region" description="Basic and acidic residues" evidence="11">
    <location>
        <begin position="551"/>
        <end position="567"/>
    </location>
</feature>
<evidence type="ECO:0000256" key="7">
    <source>
        <dbReference type="ARBA" id="ARBA00022840"/>
    </source>
</evidence>
<keyword evidence="4" id="KW-0808">Transferase</keyword>
<feature type="compositionally biased region" description="Basic and acidic residues" evidence="11">
    <location>
        <begin position="691"/>
        <end position="706"/>
    </location>
</feature>
<dbReference type="PROSITE" id="PS00107">
    <property type="entry name" value="PROTEIN_KINASE_ATP"/>
    <property type="match status" value="1"/>
</dbReference>
<feature type="domain" description="Protein kinase" evidence="12">
    <location>
        <begin position="25"/>
        <end position="289"/>
    </location>
</feature>
<evidence type="ECO:0000256" key="4">
    <source>
        <dbReference type="ARBA" id="ARBA00022679"/>
    </source>
</evidence>
<feature type="compositionally biased region" description="Basic and acidic residues" evidence="11">
    <location>
        <begin position="666"/>
        <end position="679"/>
    </location>
</feature>
<dbReference type="InterPro" id="IPR001180">
    <property type="entry name" value="CNH_dom"/>
</dbReference>
<comment type="similarity">
    <text evidence="1">Belongs to the protein kinase superfamily. STE Ser/Thr protein kinase family. STE20 subfamily.</text>
</comment>
<feature type="region of interest" description="Disordered" evidence="11">
    <location>
        <begin position="811"/>
        <end position="863"/>
    </location>
</feature>
<dbReference type="Pfam" id="PF00780">
    <property type="entry name" value="CNH"/>
    <property type="match status" value="1"/>
</dbReference>
<dbReference type="Gene3D" id="3.30.200.20">
    <property type="entry name" value="Phosphorylase Kinase, domain 1"/>
    <property type="match status" value="1"/>
</dbReference>
<feature type="domain" description="CNH" evidence="13">
    <location>
        <begin position="934"/>
        <end position="1221"/>
    </location>
</feature>
<feature type="compositionally biased region" description="Polar residues" evidence="11">
    <location>
        <begin position="651"/>
        <end position="664"/>
    </location>
</feature>
<dbReference type="Pfam" id="PF00069">
    <property type="entry name" value="Pkinase"/>
    <property type="match status" value="1"/>
</dbReference>
<evidence type="ECO:0000256" key="3">
    <source>
        <dbReference type="ARBA" id="ARBA00022527"/>
    </source>
</evidence>
<dbReference type="GO" id="GO:0005829">
    <property type="term" value="C:cytosol"/>
    <property type="evidence" value="ECO:0007669"/>
    <property type="project" value="TreeGrafter"/>
</dbReference>
<evidence type="ECO:0000259" key="12">
    <source>
        <dbReference type="PROSITE" id="PS50011"/>
    </source>
</evidence>
<dbReference type="SUPFAM" id="SSF56112">
    <property type="entry name" value="Protein kinase-like (PK-like)"/>
    <property type="match status" value="1"/>
</dbReference>
<dbReference type="FunFam" id="3.30.200.20:FF:000006">
    <property type="entry name" value="TRAF2 and NCK-interacting protein kinase isoform 4"/>
    <property type="match status" value="1"/>
</dbReference>
<dbReference type="InterPro" id="IPR011009">
    <property type="entry name" value="Kinase-like_dom_sf"/>
</dbReference>
<dbReference type="CDD" id="cd06636">
    <property type="entry name" value="STKc_MAP4K4_6_N"/>
    <property type="match status" value="1"/>
</dbReference>
<dbReference type="PROSITE" id="PS00108">
    <property type="entry name" value="PROTEIN_KINASE_ST"/>
    <property type="match status" value="1"/>
</dbReference>